<organism evidence="1">
    <name type="scientific">metagenome</name>
    <dbReference type="NCBI Taxonomy" id="256318"/>
    <lineage>
        <taxon>unclassified sequences</taxon>
        <taxon>metagenomes</taxon>
    </lineage>
</organism>
<proteinExistence type="predicted"/>
<name>A0A380TI97_9ZZZZ</name>
<evidence type="ECO:0000313" key="1">
    <source>
        <dbReference type="EMBL" id="SUS07737.1"/>
    </source>
</evidence>
<sequence length="70" mass="7982">MQQFDLLAIGDQAIDQLGKAVCHPEPIPSTDGWRLKRPKRGHEKYHLSPLPDKDFFAVSNHVQIANAFWT</sequence>
<accession>A0A380TI97</accession>
<dbReference type="EMBL" id="UIDG01000445">
    <property type="protein sequence ID" value="SUS07737.1"/>
    <property type="molecule type" value="Genomic_DNA"/>
</dbReference>
<gene>
    <name evidence="1" type="ORF">DF3PB_50007</name>
</gene>
<protein>
    <submittedName>
        <fullName evidence="1">Uncharacterized protein</fullName>
    </submittedName>
</protein>
<dbReference type="AlphaFoldDB" id="A0A380TI97"/>
<reference evidence="1" key="1">
    <citation type="submission" date="2018-07" db="EMBL/GenBank/DDBJ databases">
        <authorList>
            <person name="Quirk P.G."/>
            <person name="Krulwich T.A."/>
        </authorList>
    </citation>
    <scope>NUCLEOTIDE SEQUENCE</scope>
</reference>